<protein>
    <submittedName>
        <fullName evidence="10">Alkaline phosphatase</fullName>
    </submittedName>
</protein>
<feature type="transmembrane region" description="Helical" evidence="8">
    <location>
        <begin position="152"/>
        <end position="178"/>
    </location>
</feature>
<name>A0ABQ3UHI9_9CHLR</name>
<feature type="transmembrane region" description="Helical" evidence="8">
    <location>
        <begin position="184"/>
        <end position="205"/>
    </location>
</feature>
<comment type="similarity">
    <text evidence="2">Belongs to the DedA family.</text>
</comment>
<evidence type="ECO:0000313" key="11">
    <source>
        <dbReference type="Proteomes" id="UP000654345"/>
    </source>
</evidence>
<feature type="transmembrane region" description="Helical" evidence="8">
    <location>
        <begin position="66"/>
        <end position="88"/>
    </location>
</feature>
<evidence type="ECO:0000256" key="8">
    <source>
        <dbReference type="SAM" id="Phobius"/>
    </source>
</evidence>
<feature type="transmembrane region" description="Helical" evidence="8">
    <location>
        <begin position="42"/>
        <end position="60"/>
    </location>
</feature>
<evidence type="ECO:0000256" key="4">
    <source>
        <dbReference type="ARBA" id="ARBA00022692"/>
    </source>
</evidence>
<dbReference type="EMBL" id="BNJG01000001">
    <property type="protein sequence ID" value="GHO52170.1"/>
    <property type="molecule type" value="Genomic_DNA"/>
</dbReference>
<dbReference type="InterPro" id="IPR032816">
    <property type="entry name" value="VTT_dom"/>
</dbReference>
<sequence length="258" mass="28019">MLGNITDLLLTLITNLYVSTGVLGIVLAMAIESCCIPLPSEIVMPVAGILISRGVLLGGVNTPLAIVLVALSGAIGCLLGSMVAYYIGYKGGRPLMLKYGRYVLISQHDADKADAFFQRWGSATAFFSRLLPVVRTYISLPAGIAKMPFARFCIYSFLGSFPWCILLAYLGLVLGAHIDQLSPLFHAFDVVILVLLVALVALYVWRHVKNDRKARAEHAAEAMAAQQPAQPVAPSAGPWNQAQQPQQFQRPQQPPQSW</sequence>
<evidence type="ECO:0000256" key="7">
    <source>
        <dbReference type="SAM" id="MobiDB-lite"/>
    </source>
</evidence>
<feature type="compositionally biased region" description="Low complexity" evidence="7">
    <location>
        <begin position="221"/>
        <end position="251"/>
    </location>
</feature>
<evidence type="ECO:0000256" key="6">
    <source>
        <dbReference type="ARBA" id="ARBA00023136"/>
    </source>
</evidence>
<organism evidence="10 11">
    <name type="scientific">Ktedonobacter robiniae</name>
    <dbReference type="NCBI Taxonomy" id="2778365"/>
    <lineage>
        <taxon>Bacteria</taxon>
        <taxon>Bacillati</taxon>
        <taxon>Chloroflexota</taxon>
        <taxon>Ktedonobacteria</taxon>
        <taxon>Ktedonobacterales</taxon>
        <taxon>Ktedonobacteraceae</taxon>
        <taxon>Ktedonobacter</taxon>
    </lineage>
</organism>
<evidence type="ECO:0000256" key="1">
    <source>
        <dbReference type="ARBA" id="ARBA00004651"/>
    </source>
</evidence>
<feature type="region of interest" description="Disordered" evidence="7">
    <location>
        <begin position="219"/>
        <end position="258"/>
    </location>
</feature>
<keyword evidence="6 8" id="KW-0472">Membrane</keyword>
<dbReference type="InterPro" id="IPR051311">
    <property type="entry name" value="DedA_domain"/>
</dbReference>
<dbReference type="RefSeq" id="WP_236037898.1">
    <property type="nucleotide sequence ID" value="NZ_BNJG01000001.1"/>
</dbReference>
<comment type="subcellular location">
    <subcellularLocation>
        <location evidence="1">Cell membrane</location>
        <topology evidence="1">Multi-pass membrane protein</topology>
    </subcellularLocation>
</comment>
<accession>A0ABQ3UHI9</accession>
<evidence type="ECO:0000256" key="3">
    <source>
        <dbReference type="ARBA" id="ARBA00022475"/>
    </source>
</evidence>
<reference evidence="10 11" key="1">
    <citation type="journal article" date="2021" name="Int. J. Syst. Evol. Microbiol.">
        <title>Reticulibacter mediterranei gen. nov., sp. nov., within the new family Reticulibacteraceae fam. nov., and Ktedonospora formicarum gen. nov., sp. nov., Ktedonobacter robiniae sp. nov., Dictyobacter formicarum sp. nov. and Dictyobacter arantiisoli sp. nov., belonging to the class Ktedonobacteria.</title>
        <authorList>
            <person name="Yabe S."/>
            <person name="Zheng Y."/>
            <person name="Wang C.M."/>
            <person name="Sakai Y."/>
            <person name="Abe K."/>
            <person name="Yokota A."/>
            <person name="Donadio S."/>
            <person name="Cavaletti L."/>
            <person name="Monciardini P."/>
        </authorList>
    </citation>
    <scope>NUCLEOTIDE SEQUENCE [LARGE SCALE GENOMIC DNA]</scope>
    <source>
        <strain evidence="10 11">SOSP1-30</strain>
    </source>
</reference>
<keyword evidence="11" id="KW-1185">Reference proteome</keyword>
<evidence type="ECO:0000313" key="10">
    <source>
        <dbReference type="EMBL" id="GHO52170.1"/>
    </source>
</evidence>
<dbReference type="Pfam" id="PF09335">
    <property type="entry name" value="VTT_dom"/>
    <property type="match status" value="1"/>
</dbReference>
<dbReference type="PANTHER" id="PTHR42709">
    <property type="entry name" value="ALKALINE PHOSPHATASE LIKE PROTEIN"/>
    <property type="match status" value="1"/>
</dbReference>
<evidence type="ECO:0000256" key="5">
    <source>
        <dbReference type="ARBA" id="ARBA00022989"/>
    </source>
</evidence>
<evidence type="ECO:0000259" key="9">
    <source>
        <dbReference type="Pfam" id="PF09335"/>
    </source>
</evidence>
<keyword evidence="3" id="KW-1003">Cell membrane</keyword>
<keyword evidence="4 8" id="KW-0812">Transmembrane</keyword>
<evidence type="ECO:0000256" key="2">
    <source>
        <dbReference type="ARBA" id="ARBA00010792"/>
    </source>
</evidence>
<dbReference type="PANTHER" id="PTHR42709:SF6">
    <property type="entry name" value="UNDECAPRENYL PHOSPHATE TRANSPORTER A"/>
    <property type="match status" value="1"/>
</dbReference>
<feature type="domain" description="VTT" evidence="9">
    <location>
        <begin position="39"/>
        <end position="171"/>
    </location>
</feature>
<gene>
    <name evidence="10" type="ORF">KSB_06450</name>
</gene>
<feature type="transmembrane region" description="Helical" evidence="8">
    <location>
        <begin position="12"/>
        <end position="30"/>
    </location>
</feature>
<proteinExistence type="inferred from homology"/>
<comment type="caution">
    <text evidence="10">The sequence shown here is derived from an EMBL/GenBank/DDBJ whole genome shotgun (WGS) entry which is preliminary data.</text>
</comment>
<dbReference type="Proteomes" id="UP000654345">
    <property type="component" value="Unassembled WGS sequence"/>
</dbReference>
<keyword evidence="5 8" id="KW-1133">Transmembrane helix</keyword>